<dbReference type="GO" id="GO:0016020">
    <property type="term" value="C:membrane"/>
    <property type="evidence" value="ECO:0007669"/>
    <property type="project" value="UniProtKB-SubCell"/>
</dbReference>
<dbReference type="PANTHER" id="PTHR23291">
    <property type="entry name" value="BAX INHIBITOR-RELATED"/>
    <property type="match status" value="1"/>
</dbReference>
<comment type="similarity">
    <text evidence="5">Belongs to the BI1 family.</text>
</comment>
<keyword evidence="3 5" id="KW-1133">Transmembrane helix</keyword>
<dbReference type="EMBL" id="CAJPIZ010005920">
    <property type="protein sequence ID" value="CAG2109064.1"/>
    <property type="molecule type" value="Genomic_DNA"/>
</dbReference>
<sequence>MTSNSEKIYKSSDDDSGADPKPKPDPKSFSQKDIEMSKKFVPQPGGAFTDANVRSDFVKKVYAILSAQIAVTAVIALLVLTFLKDKVNFKQLNADNDRNGYIIVLIVMVVSIAVTIAVMCTFCFSKTARRAVPLNYILLIVFTIAQTALVSIICCQYGGTSIIIAFVATGVVVVSITLLAMTPFFDITHCGCVLFILTIIHGFVLLIGFLLVWLLNLDVRTWEIVVGTLGAFLFSLWLLYDTQIILGGKKYELSPEEYIFGAISLYIDIIQIFLSILQIVGH</sequence>
<reference evidence="7" key="1">
    <citation type="submission" date="2020-11" db="EMBL/GenBank/DDBJ databases">
        <authorList>
            <person name="Tran Van P."/>
        </authorList>
    </citation>
    <scope>NUCLEOTIDE SEQUENCE</scope>
</reference>
<proteinExistence type="inferred from homology"/>
<feature type="compositionally biased region" description="Basic and acidic residues" evidence="6">
    <location>
        <begin position="7"/>
        <end position="32"/>
    </location>
</feature>
<comment type="subcellular location">
    <subcellularLocation>
        <location evidence="1">Membrane</location>
        <topology evidence="1">Multi-pass membrane protein</topology>
    </subcellularLocation>
</comment>
<evidence type="ECO:0000256" key="1">
    <source>
        <dbReference type="ARBA" id="ARBA00004141"/>
    </source>
</evidence>
<evidence type="ECO:0000313" key="7">
    <source>
        <dbReference type="EMBL" id="CAD7628634.1"/>
    </source>
</evidence>
<feature type="transmembrane region" description="Helical" evidence="5">
    <location>
        <begin position="61"/>
        <end position="82"/>
    </location>
</feature>
<evidence type="ECO:0000256" key="3">
    <source>
        <dbReference type="ARBA" id="ARBA00022989"/>
    </source>
</evidence>
<dbReference type="GO" id="GO:0005783">
    <property type="term" value="C:endoplasmic reticulum"/>
    <property type="evidence" value="ECO:0007669"/>
    <property type="project" value="TreeGrafter"/>
</dbReference>
<keyword evidence="4 5" id="KW-0472">Membrane</keyword>
<dbReference type="GO" id="GO:0005794">
    <property type="term" value="C:Golgi apparatus"/>
    <property type="evidence" value="ECO:0007669"/>
    <property type="project" value="TreeGrafter"/>
</dbReference>
<feature type="transmembrane region" description="Helical" evidence="5">
    <location>
        <begin position="102"/>
        <end position="124"/>
    </location>
</feature>
<dbReference type="AlphaFoldDB" id="A0A7R9KTA7"/>
<evidence type="ECO:0000313" key="8">
    <source>
        <dbReference type="Proteomes" id="UP000759131"/>
    </source>
</evidence>
<dbReference type="EMBL" id="OC860495">
    <property type="protein sequence ID" value="CAD7628634.1"/>
    <property type="molecule type" value="Genomic_DNA"/>
</dbReference>
<protein>
    <submittedName>
        <fullName evidence="7">Uncharacterized protein</fullName>
    </submittedName>
</protein>
<dbReference type="Proteomes" id="UP000759131">
    <property type="component" value="Unassembled WGS sequence"/>
</dbReference>
<keyword evidence="2 5" id="KW-0812">Transmembrane</keyword>
<dbReference type="GO" id="GO:2001234">
    <property type="term" value="P:negative regulation of apoptotic signaling pathway"/>
    <property type="evidence" value="ECO:0007669"/>
    <property type="project" value="TreeGrafter"/>
</dbReference>
<feature type="transmembrane region" description="Helical" evidence="5">
    <location>
        <begin position="259"/>
        <end position="280"/>
    </location>
</feature>
<name>A0A7R9KTA7_9ACAR</name>
<evidence type="ECO:0000256" key="2">
    <source>
        <dbReference type="ARBA" id="ARBA00022692"/>
    </source>
</evidence>
<gene>
    <name evidence="7" type="ORF">OSB1V03_LOCUS9055</name>
</gene>
<dbReference type="InterPro" id="IPR006214">
    <property type="entry name" value="Bax_inhibitor_1-related"/>
</dbReference>
<feature type="transmembrane region" description="Helical" evidence="5">
    <location>
        <begin position="136"/>
        <end position="153"/>
    </location>
</feature>
<accession>A0A7R9KTA7</accession>
<feature type="transmembrane region" description="Helical" evidence="5">
    <location>
        <begin position="192"/>
        <end position="215"/>
    </location>
</feature>
<evidence type="ECO:0000256" key="5">
    <source>
        <dbReference type="RuleBase" id="RU004379"/>
    </source>
</evidence>
<evidence type="ECO:0000256" key="6">
    <source>
        <dbReference type="SAM" id="MobiDB-lite"/>
    </source>
</evidence>
<evidence type="ECO:0000256" key="4">
    <source>
        <dbReference type="ARBA" id="ARBA00023136"/>
    </source>
</evidence>
<feature type="region of interest" description="Disordered" evidence="6">
    <location>
        <begin position="1"/>
        <end position="32"/>
    </location>
</feature>
<dbReference type="PANTHER" id="PTHR23291:SF127">
    <property type="entry name" value="PROTEIN LIFEGUARD 1-LIKE"/>
    <property type="match status" value="1"/>
</dbReference>
<dbReference type="Pfam" id="PF01027">
    <property type="entry name" value="Bax1-I"/>
    <property type="match status" value="1"/>
</dbReference>
<organism evidence="7">
    <name type="scientific">Medioppia subpectinata</name>
    <dbReference type="NCBI Taxonomy" id="1979941"/>
    <lineage>
        <taxon>Eukaryota</taxon>
        <taxon>Metazoa</taxon>
        <taxon>Ecdysozoa</taxon>
        <taxon>Arthropoda</taxon>
        <taxon>Chelicerata</taxon>
        <taxon>Arachnida</taxon>
        <taxon>Acari</taxon>
        <taxon>Acariformes</taxon>
        <taxon>Sarcoptiformes</taxon>
        <taxon>Oribatida</taxon>
        <taxon>Brachypylina</taxon>
        <taxon>Oppioidea</taxon>
        <taxon>Oppiidae</taxon>
        <taxon>Medioppia</taxon>
    </lineage>
</organism>
<dbReference type="OrthoDB" id="7933078at2759"/>
<feature type="transmembrane region" description="Helical" evidence="5">
    <location>
        <begin position="221"/>
        <end position="239"/>
    </location>
</feature>
<feature type="transmembrane region" description="Helical" evidence="5">
    <location>
        <begin position="159"/>
        <end position="180"/>
    </location>
</feature>
<keyword evidence="8" id="KW-1185">Reference proteome</keyword>